<dbReference type="KEGG" id="nau:109238203"/>
<evidence type="ECO:0000256" key="1">
    <source>
        <dbReference type="ARBA" id="ARBA00004123"/>
    </source>
</evidence>
<evidence type="ECO:0000256" key="3">
    <source>
        <dbReference type="SAM" id="MobiDB-lite"/>
    </source>
</evidence>
<dbReference type="PANTHER" id="PTHR33172">
    <property type="entry name" value="OS08G0516900 PROTEIN"/>
    <property type="match status" value="1"/>
</dbReference>
<accession>A0A314LC99</accession>
<reference evidence="4" key="1">
    <citation type="submission" date="2016-11" db="EMBL/GenBank/DDBJ databases">
        <title>The genome of Nicotiana attenuata.</title>
        <authorList>
            <person name="Xu S."/>
            <person name="Brockmoeller T."/>
            <person name="Gaquerel E."/>
            <person name="Navarro A."/>
            <person name="Kuhl H."/>
            <person name="Gase K."/>
            <person name="Ling Z."/>
            <person name="Zhou W."/>
            <person name="Kreitzer C."/>
            <person name="Stanke M."/>
            <person name="Tang H."/>
            <person name="Lyons E."/>
            <person name="Pandey P."/>
            <person name="Pandey S.P."/>
            <person name="Timmermann B."/>
            <person name="Baldwin I.T."/>
        </authorList>
    </citation>
    <scope>NUCLEOTIDE SEQUENCE [LARGE SCALE GENOMIC DNA]</scope>
    <source>
        <strain evidence="4">UT</strain>
    </source>
</reference>
<evidence type="ECO:0000256" key="2">
    <source>
        <dbReference type="ARBA" id="ARBA00023242"/>
    </source>
</evidence>
<dbReference type="STRING" id="49451.A0A314LC99"/>
<dbReference type="InterPro" id="IPR051992">
    <property type="entry name" value="OxStress_Response_Reg"/>
</dbReference>
<gene>
    <name evidence="4" type="ORF">A4A49_17127</name>
</gene>
<comment type="caution">
    <text evidence="4">The sequence shown here is derived from an EMBL/GenBank/DDBJ whole genome shotgun (WGS) entry which is preliminary data.</text>
</comment>
<evidence type="ECO:0000313" key="5">
    <source>
        <dbReference type="Proteomes" id="UP000187609"/>
    </source>
</evidence>
<name>A0A314LC99_NICAT</name>
<dbReference type="Gramene" id="OIT39350">
    <property type="protein sequence ID" value="OIT39350"/>
    <property type="gene ID" value="A4A49_17127"/>
</dbReference>
<dbReference type="OrthoDB" id="696276at2759"/>
<dbReference type="PANTHER" id="PTHR33172:SF91">
    <property type="entry name" value="PROTEIN OXIDATIVE STRESS 3 LIKE 5"/>
    <property type="match status" value="1"/>
</dbReference>
<dbReference type="GO" id="GO:0006950">
    <property type="term" value="P:response to stress"/>
    <property type="evidence" value="ECO:0007669"/>
    <property type="project" value="UniProtKB-ARBA"/>
</dbReference>
<keyword evidence="2" id="KW-0539">Nucleus</keyword>
<protein>
    <submittedName>
        <fullName evidence="4">Uncharacterized protein</fullName>
    </submittedName>
</protein>
<sequence length="182" mass="19734">MSSVPEKKDYLAEENGVVAADCDVKSSVQKKSLVADSLSFDQCDGSSSIGLLSNGDQEGEEEGDEAQSRAVEGSLNSLASLEYALPFRRGLSGFYKGKSRSFMNLGEVKCVEEVEKEESPLNKRRRLTTASFYKWSSSSSSMPLLTHSEGENTNIGIDQEFKSSTSTNSVSSVNSTTKPFIN</sequence>
<dbReference type="EMBL" id="MJEQ01000117">
    <property type="protein sequence ID" value="OIT39350.1"/>
    <property type="molecule type" value="Genomic_DNA"/>
</dbReference>
<keyword evidence="5" id="KW-1185">Reference proteome</keyword>
<evidence type="ECO:0000313" key="4">
    <source>
        <dbReference type="EMBL" id="OIT39350.1"/>
    </source>
</evidence>
<dbReference type="GO" id="GO:0005634">
    <property type="term" value="C:nucleus"/>
    <property type="evidence" value="ECO:0007669"/>
    <property type="project" value="UniProtKB-SubCell"/>
</dbReference>
<dbReference type="AlphaFoldDB" id="A0A314LC99"/>
<comment type="subcellular location">
    <subcellularLocation>
        <location evidence="1">Nucleus</location>
    </subcellularLocation>
</comment>
<proteinExistence type="predicted"/>
<feature type="compositionally biased region" description="Low complexity" evidence="3">
    <location>
        <begin position="163"/>
        <end position="182"/>
    </location>
</feature>
<feature type="region of interest" description="Disordered" evidence="3">
    <location>
        <begin position="156"/>
        <end position="182"/>
    </location>
</feature>
<feature type="region of interest" description="Disordered" evidence="3">
    <location>
        <begin position="40"/>
        <end position="71"/>
    </location>
</feature>
<dbReference type="Proteomes" id="UP000187609">
    <property type="component" value="Unassembled WGS sequence"/>
</dbReference>
<organism evidence="4 5">
    <name type="scientific">Nicotiana attenuata</name>
    <name type="common">Coyote tobacco</name>
    <dbReference type="NCBI Taxonomy" id="49451"/>
    <lineage>
        <taxon>Eukaryota</taxon>
        <taxon>Viridiplantae</taxon>
        <taxon>Streptophyta</taxon>
        <taxon>Embryophyta</taxon>
        <taxon>Tracheophyta</taxon>
        <taxon>Spermatophyta</taxon>
        <taxon>Magnoliopsida</taxon>
        <taxon>eudicotyledons</taxon>
        <taxon>Gunneridae</taxon>
        <taxon>Pentapetalae</taxon>
        <taxon>asterids</taxon>
        <taxon>lamiids</taxon>
        <taxon>Solanales</taxon>
        <taxon>Solanaceae</taxon>
        <taxon>Nicotianoideae</taxon>
        <taxon>Nicotianeae</taxon>
        <taxon>Nicotiana</taxon>
    </lineage>
</organism>